<dbReference type="GO" id="GO:0016853">
    <property type="term" value="F:isomerase activity"/>
    <property type="evidence" value="ECO:0007669"/>
    <property type="project" value="UniProtKB-KW"/>
</dbReference>
<comment type="caution">
    <text evidence="2">The sequence shown here is derived from an EMBL/GenBank/DDBJ whole genome shotgun (WGS) entry which is preliminary data.</text>
</comment>
<dbReference type="NCBIfam" id="NF041277">
    <property type="entry name" value="coba_remo_CbiR"/>
    <property type="match status" value="1"/>
</dbReference>
<proteinExistence type="predicted"/>
<dbReference type="SUPFAM" id="SSF51658">
    <property type="entry name" value="Xylose isomerase-like"/>
    <property type="match status" value="1"/>
</dbReference>
<sequence>MKKVPFRIGTTSYIVPDDILPNVQFLAGRVDDVELVLFEVDEGENNLPHDAVLDAIHQTMQAADLTCTVHLPLDLRLGDDQENQTLSITKALRVIRQMARLKPWAYVLHLDGRSVRTACGSQEWEEWTQRTRQALALLAGELEEPRLLSAENLDGYPPDFWDPALAEMPFSRCVDIGHLWKDGYDPLPFLEKHIENARVLHIHGIAQRDHQSLQYVPVQELRRVMDFLVGVNYEGVLTMEVFGEDDFHSSRSVLLESLHQMNLEAQWENR</sequence>
<accession>A0A3E0ANW3</accession>
<evidence type="ECO:0000313" key="3">
    <source>
        <dbReference type="Proteomes" id="UP000256388"/>
    </source>
</evidence>
<evidence type="ECO:0000259" key="1">
    <source>
        <dbReference type="Pfam" id="PF01261"/>
    </source>
</evidence>
<organism evidence="2 3">
    <name type="scientific">Pelolinea submarina</name>
    <dbReference type="NCBI Taxonomy" id="913107"/>
    <lineage>
        <taxon>Bacteria</taxon>
        <taxon>Bacillati</taxon>
        <taxon>Chloroflexota</taxon>
        <taxon>Anaerolineae</taxon>
        <taxon>Anaerolineales</taxon>
        <taxon>Anaerolineaceae</taxon>
        <taxon>Pelolinea</taxon>
    </lineage>
</organism>
<protein>
    <submittedName>
        <fullName evidence="2">Sugar phosphate isomerase/epimerase</fullName>
    </submittedName>
</protein>
<dbReference type="InterPro" id="IPR036237">
    <property type="entry name" value="Xyl_isomerase-like_sf"/>
</dbReference>
<dbReference type="Pfam" id="PF01261">
    <property type="entry name" value="AP_endonuc_2"/>
    <property type="match status" value="1"/>
</dbReference>
<dbReference type="Proteomes" id="UP000256388">
    <property type="component" value="Unassembled WGS sequence"/>
</dbReference>
<feature type="domain" description="Xylose isomerase-like TIM barrel" evidence="1">
    <location>
        <begin position="33"/>
        <end position="245"/>
    </location>
</feature>
<name>A0A3E0ANW3_9CHLR</name>
<reference evidence="2 3" key="1">
    <citation type="submission" date="2018-08" db="EMBL/GenBank/DDBJ databases">
        <title>Genomic Encyclopedia of Type Strains, Phase IV (KMG-IV): sequencing the most valuable type-strain genomes for metagenomic binning, comparative biology and taxonomic classification.</title>
        <authorList>
            <person name="Goeker M."/>
        </authorList>
    </citation>
    <scope>NUCLEOTIDE SEQUENCE [LARGE SCALE GENOMIC DNA]</scope>
    <source>
        <strain evidence="2 3">DSM 23923</strain>
    </source>
</reference>
<gene>
    <name evidence="2" type="ORF">DFR64_1532</name>
</gene>
<dbReference type="EMBL" id="QUMS01000001">
    <property type="protein sequence ID" value="REG11640.1"/>
    <property type="molecule type" value="Genomic_DNA"/>
</dbReference>
<dbReference type="RefSeq" id="WP_116224761.1">
    <property type="nucleotide sequence ID" value="NZ_AP018437.1"/>
</dbReference>
<dbReference type="OrthoDB" id="9792261at2"/>
<evidence type="ECO:0000313" key="2">
    <source>
        <dbReference type="EMBL" id="REG11640.1"/>
    </source>
</evidence>
<dbReference type="InterPro" id="IPR013022">
    <property type="entry name" value="Xyl_isomerase-like_TIM-brl"/>
</dbReference>
<keyword evidence="2" id="KW-0413">Isomerase</keyword>
<keyword evidence="3" id="KW-1185">Reference proteome</keyword>
<dbReference type="AlphaFoldDB" id="A0A3E0ANW3"/>
<dbReference type="Gene3D" id="3.20.20.150">
    <property type="entry name" value="Divalent-metal-dependent TIM barrel enzymes"/>
    <property type="match status" value="1"/>
</dbReference>